<dbReference type="SUPFAM" id="SSF50685">
    <property type="entry name" value="Barwin-like endoglucanases"/>
    <property type="match status" value="1"/>
</dbReference>
<dbReference type="InterPro" id="IPR036908">
    <property type="entry name" value="RlpA-like_sf"/>
</dbReference>
<evidence type="ECO:0000313" key="4">
    <source>
        <dbReference type="Proteomes" id="UP000796880"/>
    </source>
</evidence>
<keyword evidence="4" id="KW-1185">Reference proteome</keyword>
<evidence type="ECO:0000259" key="2">
    <source>
        <dbReference type="PROSITE" id="PS50842"/>
    </source>
</evidence>
<dbReference type="Proteomes" id="UP000796880">
    <property type="component" value="Unassembled WGS sequence"/>
</dbReference>
<dbReference type="PROSITE" id="PS50842">
    <property type="entry name" value="EXPANSIN_EG45"/>
    <property type="match status" value="1"/>
</dbReference>
<dbReference type="PANTHER" id="PTHR47480:SF1">
    <property type="entry name" value="EG45-LIKE DOMAIN CONTAINING PROTEIN 1"/>
    <property type="match status" value="1"/>
</dbReference>
<dbReference type="Pfam" id="PF03330">
    <property type="entry name" value="DPBB_1"/>
    <property type="match status" value="1"/>
</dbReference>
<dbReference type="InterPro" id="IPR009009">
    <property type="entry name" value="RlpA-like_DPBB"/>
</dbReference>
<dbReference type="CDD" id="cd22269">
    <property type="entry name" value="DPBB_EG45-like"/>
    <property type="match status" value="1"/>
</dbReference>
<name>A0A8K0H7C3_9ROSA</name>
<reference evidence="3" key="1">
    <citation type="submission" date="2020-03" db="EMBL/GenBank/DDBJ databases">
        <title>A high-quality chromosome-level genome assembly of a woody plant with both climbing and erect habits, Rhamnella rubrinervis.</title>
        <authorList>
            <person name="Lu Z."/>
            <person name="Yang Y."/>
            <person name="Zhu X."/>
            <person name="Sun Y."/>
        </authorList>
    </citation>
    <scope>NUCLEOTIDE SEQUENCE</scope>
    <source>
        <strain evidence="3">BYM</strain>
        <tissue evidence="3">Leaf</tissue>
    </source>
</reference>
<evidence type="ECO:0000313" key="3">
    <source>
        <dbReference type="EMBL" id="KAF3447177.1"/>
    </source>
</evidence>
<protein>
    <recommendedName>
        <fullName evidence="2">Expansin-like EG45 domain-containing protein</fullName>
    </recommendedName>
</protein>
<dbReference type="Gene3D" id="2.40.40.10">
    <property type="entry name" value="RlpA-like domain"/>
    <property type="match status" value="1"/>
</dbReference>
<dbReference type="OrthoDB" id="587249at2759"/>
<gene>
    <name evidence="3" type="ORF">FNV43_RR12357</name>
</gene>
<dbReference type="EMBL" id="VOIH02000005">
    <property type="protein sequence ID" value="KAF3447177.1"/>
    <property type="molecule type" value="Genomic_DNA"/>
</dbReference>
<dbReference type="InterPro" id="IPR007112">
    <property type="entry name" value="Expansin/allergen_DPBB_dom"/>
</dbReference>
<keyword evidence="1" id="KW-0732">Signal</keyword>
<feature type="chain" id="PRO_5035446617" description="Expansin-like EG45 domain-containing protein" evidence="1">
    <location>
        <begin position="27"/>
        <end position="140"/>
    </location>
</feature>
<sequence>MTKSQLTSYLCLFVFIVAQLVHFSNGDVGTAGRYSAPYIPTACNGNDPSQFPSSNMFAAAGEGVWDNGASCGRKYMVRCISASVPRICKPGQTILVRVVDRALTSVSRPSRNGATIVLSTTAFNAIANGAATSINIEFQE</sequence>
<comment type="caution">
    <text evidence="3">The sequence shown here is derived from an EMBL/GenBank/DDBJ whole genome shotgun (WGS) entry which is preliminary data.</text>
</comment>
<accession>A0A8K0H7C3</accession>
<feature type="signal peptide" evidence="1">
    <location>
        <begin position="1"/>
        <end position="26"/>
    </location>
</feature>
<dbReference type="AlphaFoldDB" id="A0A8K0H7C3"/>
<dbReference type="PANTHER" id="PTHR47480">
    <property type="entry name" value="EG45-LIKE DOMAIN CONTAINING PROTEIN"/>
    <property type="match status" value="1"/>
</dbReference>
<evidence type="ECO:0000256" key="1">
    <source>
        <dbReference type="SAM" id="SignalP"/>
    </source>
</evidence>
<feature type="domain" description="Expansin-like EG45" evidence="2">
    <location>
        <begin position="40"/>
        <end position="140"/>
    </location>
</feature>
<proteinExistence type="predicted"/>
<organism evidence="3 4">
    <name type="scientific">Rhamnella rubrinervis</name>
    <dbReference type="NCBI Taxonomy" id="2594499"/>
    <lineage>
        <taxon>Eukaryota</taxon>
        <taxon>Viridiplantae</taxon>
        <taxon>Streptophyta</taxon>
        <taxon>Embryophyta</taxon>
        <taxon>Tracheophyta</taxon>
        <taxon>Spermatophyta</taxon>
        <taxon>Magnoliopsida</taxon>
        <taxon>eudicotyledons</taxon>
        <taxon>Gunneridae</taxon>
        <taxon>Pentapetalae</taxon>
        <taxon>rosids</taxon>
        <taxon>fabids</taxon>
        <taxon>Rosales</taxon>
        <taxon>Rhamnaceae</taxon>
        <taxon>rhamnoid group</taxon>
        <taxon>Rhamneae</taxon>
        <taxon>Rhamnella</taxon>
    </lineage>
</organism>